<dbReference type="EMBL" id="JBEPFB010000017">
    <property type="protein sequence ID" value="MER7377227.1"/>
    <property type="molecule type" value="Genomic_DNA"/>
</dbReference>
<sequence>MTTQRTQPSNDDPVVATTDITGSVLSDKVGREALGLFLLSFGVLGGLGALGALHWTAGLSAALIGLCASGVLVRRNSTRRWQQDAGAIAAFSGYAGQTAVLFYLLPPLGWLAVSALVAATGLWLSSAEGA</sequence>
<keyword evidence="3" id="KW-1185">Reference proteome</keyword>
<evidence type="ECO:0008006" key="4">
    <source>
        <dbReference type="Google" id="ProtNLM"/>
    </source>
</evidence>
<organism evidence="2 3">
    <name type="scientific">Streptomyces lanatus</name>
    <dbReference type="NCBI Taxonomy" id="66900"/>
    <lineage>
        <taxon>Bacteria</taxon>
        <taxon>Bacillati</taxon>
        <taxon>Actinomycetota</taxon>
        <taxon>Actinomycetes</taxon>
        <taxon>Kitasatosporales</taxon>
        <taxon>Streptomycetaceae</taxon>
        <taxon>Streptomyces</taxon>
    </lineage>
</organism>
<evidence type="ECO:0000313" key="3">
    <source>
        <dbReference type="Proteomes" id="UP001486207"/>
    </source>
</evidence>
<feature type="transmembrane region" description="Helical" evidence="1">
    <location>
        <begin position="56"/>
        <end position="73"/>
    </location>
</feature>
<evidence type="ECO:0000313" key="2">
    <source>
        <dbReference type="EMBL" id="MER7377227.1"/>
    </source>
</evidence>
<evidence type="ECO:0000256" key="1">
    <source>
        <dbReference type="SAM" id="Phobius"/>
    </source>
</evidence>
<reference evidence="2 3" key="1">
    <citation type="submission" date="2024-06" db="EMBL/GenBank/DDBJ databases">
        <title>The Natural Products Discovery Center: Release of the First 8490 Sequenced Strains for Exploring Actinobacteria Biosynthetic Diversity.</title>
        <authorList>
            <person name="Kalkreuter E."/>
            <person name="Kautsar S.A."/>
            <person name="Yang D."/>
            <person name="Bader C.D."/>
            <person name="Teijaro C.N."/>
            <person name="Fluegel L."/>
            <person name="Davis C.M."/>
            <person name="Simpson J.R."/>
            <person name="Lauterbach L."/>
            <person name="Steele A.D."/>
            <person name="Gui C."/>
            <person name="Meng S."/>
            <person name="Li G."/>
            <person name="Viehrig K."/>
            <person name="Ye F."/>
            <person name="Su P."/>
            <person name="Kiefer A.F."/>
            <person name="Nichols A."/>
            <person name="Cepeda A.J."/>
            <person name="Yan W."/>
            <person name="Fan B."/>
            <person name="Jiang Y."/>
            <person name="Adhikari A."/>
            <person name="Zheng C.-J."/>
            <person name="Schuster L."/>
            <person name="Cowan T.M."/>
            <person name="Smanski M.J."/>
            <person name="Chevrette M.G."/>
            <person name="De Carvalho L.P.S."/>
            <person name="Shen B."/>
        </authorList>
    </citation>
    <scope>NUCLEOTIDE SEQUENCE [LARGE SCALE GENOMIC DNA]</scope>
    <source>
        <strain evidence="2 3">NPDC000155</strain>
    </source>
</reference>
<keyword evidence="1" id="KW-0472">Membrane</keyword>
<protein>
    <recommendedName>
        <fullName evidence="4">Integral membrane protein</fullName>
    </recommendedName>
</protein>
<keyword evidence="1" id="KW-1133">Transmembrane helix</keyword>
<feature type="transmembrane region" description="Helical" evidence="1">
    <location>
        <begin position="33"/>
        <end position="50"/>
    </location>
</feature>
<gene>
    <name evidence="2" type="ORF">ABT384_31815</name>
</gene>
<dbReference type="RefSeq" id="WP_190074117.1">
    <property type="nucleotide sequence ID" value="NZ_BNBM01000017.1"/>
</dbReference>
<dbReference type="Proteomes" id="UP001486207">
    <property type="component" value="Unassembled WGS sequence"/>
</dbReference>
<accession>A0ABV1Y043</accession>
<feature type="transmembrane region" description="Helical" evidence="1">
    <location>
        <begin position="110"/>
        <end position="127"/>
    </location>
</feature>
<proteinExistence type="predicted"/>
<name>A0ABV1Y043_9ACTN</name>
<comment type="caution">
    <text evidence="2">The sequence shown here is derived from an EMBL/GenBank/DDBJ whole genome shotgun (WGS) entry which is preliminary data.</text>
</comment>
<keyword evidence="1" id="KW-0812">Transmembrane</keyword>